<dbReference type="InterPro" id="IPR034660">
    <property type="entry name" value="DinB/YfiT-like"/>
</dbReference>
<reference evidence="3" key="1">
    <citation type="submission" date="2016-06" db="EMBL/GenBank/DDBJ databases">
        <authorList>
            <person name="Varghese N."/>
            <person name="Submissions Spin"/>
        </authorList>
    </citation>
    <scope>NUCLEOTIDE SEQUENCE [LARGE SCALE GENOMIC DNA]</scope>
    <source>
        <strain evidence="3">DSM 44875</strain>
    </source>
</reference>
<protein>
    <submittedName>
        <fullName evidence="2">Mycothiol maleylpyruvate isomerase N-terminal domain-containing protein</fullName>
    </submittedName>
</protein>
<dbReference type="RefSeq" id="WP_231930459.1">
    <property type="nucleotide sequence ID" value="NZ_LT607412.1"/>
</dbReference>
<evidence type="ECO:0000313" key="2">
    <source>
        <dbReference type="EMBL" id="SCF12368.1"/>
    </source>
</evidence>
<feature type="domain" description="Mycothiol-dependent maleylpyruvate isomerase metal-binding" evidence="1">
    <location>
        <begin position="9"/>
        <end position="131"/>
    </location>
</feature>
<dbReference type="AlphaFoldDB" id="A0A1C4XV54"/>
<dbReference type="GO" id="GO:0046872">
    <property type="term" value="F:metal ion binding"/>
    <property type="evidence" value="ECO:0007669"/>
    <property type="project" value="InterPro"/>
</dbReference>
<sequence length="191" mass="20437">MTGTNGADVRDAAAEMTLVLDPHRERDWSVSAGTLTWSCWTTAAHVAHDLLGYAGQVTGRPDDGYLPYDLRVSPDATPAQVLTVVRACAGLLAAAVDTAPPETRAWHFGPCDPAGFAAMGVAETLLHTHDITLGLGVPWLPPQRLSTLVLRRLFPDAPAGAAPEVLLWLTGRGELPGRARRTSWTWRAALD</sequence>
<dbReference type="Proteomes" id="UP000198243">
    <property type="component" value="Chromosome I"/>
</dbReference>
<name>A0A1C4XV54_9ACTN</name>
<keyword evidence="2" id="KW-0413">Isomerase</keyword>
<evidence type="ECO:0000259" key="1">
    <source>
        <dbReference type="Pfam" id="PF11716"/>
    </source>
</evidence>
<organism evidence="2 3">
    <name type="scientific">Micromonospora coriariae</name>
    <dbReference type="NCBI Taxonomy" id="285665"/>
    <lineage>
        <taxon>Bacteria</taxon>
        <taxon>Bacillati</taxon>
        <taxon>Actinomycetota</taxon>
        <taxon>Actinomycetes</taxon>
        <taxon>Micromonosporales</taxon>
        <taxon>Micromonosporaceae</taxon>
        <taxon>Micromonospora</taxon>
    </lineage>
</organism>
<evidence type="ECO:0000313" key="3">
    <source>
        <dbReference type="Proteomes" id="UP000198243"/>
    </source>
</evidence>
<gene>
    <name evidence="2" type="ORF">GA0070607_5819</name>
</gene>
<dbReference type="InterPro" id="IPR024344">
    <property type="entry name" value="MDMPI_metal-binding"/>
</dbReference>
<dbReference type="SUPFAM" id="SSF109854">
    <property type="entry name" value="DinB/YfiT-like putative metalloenzymes"/>
    <property type="match status" value="1"/>
</dbReference>
<accession>A0A1C4XV54</accession>
<proteinExistence type="predicted"/>
<keyword evidence="3" id="KW-1185">Reference proteome</keyword>
<dbReference type="GO" id="GO:0016853">
    <property type="term" value="F:isomerase activity"/>
    <property type="evidence" value="ECO:0007669"/>
    <property type="project" value="UniProtKB-KW"/>
</dbReference>
<dbReference type="Pfam" id="PF11716">
    <property type="entry name" value="MDMPI_N"/>
    <property type="match status" value="1"/>
</dbReference>
<dbReference type="EMBL" id="LT607412">
    <property type="protein sequence ID" value="SCF12368.1"/>
    <property type="molecule type" value="Genomic_DNA"/>
</dbReference>
<keyword evidence="2" id="KW-0670">Pyruvate</keyword>